<dbReference type="Proteomes" id="UP001165460">
    <property type="component" value="Unassembled WGS sequence"/>
</dbReference>
<keyword evidence="4" id="KW-1185">Reference proteome</keyword>
<accession>A0ABS9ZW60</accession>
<keyword evidence="1" id="KW-1133">Transmembrane helix</keyword>
<organism evidence="3 4">
    <name type="scientific">Pedobacter montanisoli</name>
    <dbReference type="NCBI Taxonomy" id="2923277"/>
    <lineage>
        <taxon>Bacteria</taxon>
        <taxon>Pseudomonadati</taxon>
        <taxon>Bacteroidota</taxon>
        <taxon>Sphingobacteriia</taxon>
        <taxon>Sphingobacteriales</taxon>
        <taxon>Sphingobacteriaceae</taxon>
        <taxon>Pedobacter</taxon>
    </lineage>
</organism>
<dbReference type="PANTHER" id="PTHR34473">
    <property type="entry name" value="UPF0699 TRANSMEMBRANE PROTEIN YDBS"/>
    <property type="match status" value="1"/>
</dbReference>
<evidence type="ECO:0000313" key="3">
    <source>
        <dbReference type="EMBL" id="MCJ0742539.1"/>
    </source>
</evidence>
<keyword evidence="1" id="KW-0472">Membrane</keyword>
<dbReference type="InterPro" id="IPR005182">
    <property type="entry name" value="YdbS-like_PH"/>
</dbReference>
<feature type="domain" description="YdbS-like PH" evidence="2">
    <location>
        <begin position="119"/>
        <end position="193"/>
    </location>
</feature>
<proteinExistence type="predicted"/>
<dbReference type="EMBL" id="JALGBH010000001">
    <property type="protein sequence ID" value="MCJ0742539.1"/>
    <property type="molecule type" value="Genomic_DNA"/>
</dbReference>
<feature type="transmembrane region" description="Helical" evidence="1">
    <location>
        <begin position="63"/>
        <end position="85"/>
    </location>
</feature>
<name>A0ABS9ZW60_9SPHI</name>
<evidence type="ECO:0000259" key="2">
    <source>
        <dbReference type="Pfam" id="PF03703"/>
    </source>
</evidence>
<reference evidence="3" key="1">
    <citation type="submission" date="2022-03" db="EMBL/GenBank/DDBJ databases">
        <authorList>
            <person name="Woo C.Y."/>
        </authorList>
    </citation>
    <scope>NUCLEOTIDE SEQUENCE</scope>
    <source>
        <strain evidence="3">CYS-01</strain>
    </source>
</reference>
<dbReference type="RefSeq" id="WP_243361052.1">
    <property type="nucleotide sequence ID" value="NZ_JALGBH010000001.1"/>
</dbReference>
<gene>
    <name evidence="3" type="ORF">MMF97_07440</name>
</gene>
<sequence>MSFPFVFHEILSCKKIILVAVFKRAYAPFHKMQDFTNQPIDLDSLPQYQETPLNKPSSKYWKVIVINIFIFLILIGLGISVLVMSDQDIKAYLYLILSGYIFLALILFIIFRISLNKRGFALRDKDVIYKDGVIAETTTIVPLSRIQHVELNEGIFSRMFGLGTIEIYTAAGSEGKISLAGIEIELAKNIKEALIKRLDYTQAEQ</sequence>
<evidence type="ECO:0000256" key="1">
    <source>
        <dbReference type="SAM" id="Phobius"/>
    </source>
</evidence>
<dbReference type="PANTHER" id="PTHR34473:SF2">
    <property type="entry name" value="UPF0699 TRANSMEMBRANE PROTEIN YDBT"/>
    <property type="match status" value="1"/>
</dbReference>
<protein>
    <submittedName>
        <fullName evidence="3">PH domain-containing protein</fullName>
    </submittedName>
</protein>
<feature type="transmembrane region" description="Helical" evidence="1">
    <location>
        <begin position="91"/>
        <end position="115"/>
    </location>
</feature>
<dbReference type="Pfam" id="PF03703">
    <property type="entry name" value="bPH_2"/>
    <property type="match status" value="1"/>
</dbReference>
<comment type="caution">
    <text evidence="3">The sequence shown here is derived from an EMBL/GenBank/DDBJ whole genome shotgun (WGS) entry which is preliminary data.</text>
</comment>
<evidence type="ECO:0000313" key="4">
    <source>
        <dbReference type="Proteomes" id="UP001165460"/>
    </source>
</evidence>
<keyword evidence="1" id="KW-0812">Transmembrane</keyword>